<feature type="compositionally biased region" description="Polar residues" evidence="1">
    <location>
        <begin position="314"/>
        <end position="327"/>
    </location>
</feature>
<gene>
    <name evidence="2" type="ORF">THRCLA_09432</name>
</gene>
<feature type="compositionally biased region" description="Polar residues" evidence="1">
    <location>
        <begin position="149"/>
        <end position="158"/>
    </location>
</feature>
<comment type="caution">
    <text evidence="2">The sequence shown here is derived from an EMBL/GenBank/DDBJ whole genome shotgun (WGS) entry which is preliminary data.</text>
</comment>
<feature type="region of interest" description="Disordered" evidence="1">
    <location>
        <begin position="140"/>
        <end position="205"/>
    </location>
</feature>
<sequence>MKPAVKSAGISTAAYKARTSVEEKATKPLSLTIESSFSALRHTSKKVVTDTNEDQLHPVKTKLMFDDDDDEDDDFEDKKPHAVAVEDLKSKKSFESDAEAKTSPLFTARPKVTVPATPISSLTSTSFGSGNVKRFSAFKQPPSVERSHTATPQPSNVPSFLREENQHEGSTPQFAMTPEKSKPTFTMQSSFSALRHKRPSEQIPVKDVLSSHFKVKKSAFPDDTALKGDGAISDQVKAPTSSFKSSMSDMDDSKPFELESSSATESTINYAKSVETYSTRNEAQSSTLLFQPKSQSANNDAPIDLTSGSVNTMASYATNNSAPSSNFKQKKAEDKSIDKPKEPVQTLLSTHFKLSAPTTTTTSPTSKKDVEFTSTLQQHLRARLDEALYISKFTLGGARAVFEDIATNSPRVVLTKAIFWLARISVEEEHKDLVQAEQLFNEGLNSVIESLEKTILQAAKAEFLNRTSMTQPVVTNIVIKDNAGKFPPEKHAAFLEDLLDENKMEKSFCFGNGEDASVMETPPNLSAAKLYNSTTSTVTQPASNESSPSYFRKPQSAVKKIVFGTPP</sequence>
<accession>A0A1V9YWG4</accession>
<evidence type="ECO:0000313" key="3">
    <source>
        <dbReference type="Proteomes" id="UP000243217"/>
    </source>
</evidence>
<protein>
    <submittedName>
        <fullName evidence="2">Uncharacterized protein</fullName>
    </submittedName>
</protein>
<dbReference type="AlphaFoldDB" id="A0A1V9YWG4"/>
<evidence type="ECO:0000313" key="2">
    <source>
        <dbReference type="EMBL" id="OQR90108.1"/>
    </source>
</evidence>
<proteinExistence type="predicted"/>
<reference evidence="2 3" key="1">
    <citation type="journal article" date="2014" name="Genome Biol. Evol.">
        <title>The secreted proteins of Achlya hypogyna and Thraustotheca clavata identify the ancestral oomycete secretome and reveal gene acquisitions by horizontal gene transfer.</title>
        <authorList>
            <person name="Misner I."/>
            <person name="Blouin N."/>
            <person name="Leonard G."/>
            <person name="Richards T.A."/>
            <person name="Lane C.E."/>
        </authorList>
    </citation>
    <scope>NUCLEOTIDE SEQUENCE [LARGE SCALE GENOMIC DNA]</scope>
    <source>
        <strain evidence="2 3">ATCC 34112</strain>
    </source>
</reference>
<feature type="compositionally biased region" description="Polar residues" evidence="1">
    <location>
        <begin position="183"/>
        <end position="192"/>
    </location>
</feature>
<feature type="compositionally biased region" description="Basic and acidic residues" evidence="1">
    <location>
        <begin position="330"/>
        <end position="342"/>
    </location>
</feature>
<dbReference type="OrthoDB" id="79805at2759"/>
<feature type="region of interest" description="Disordered" evidence="1">
    <location>
        <begin position="314"/>
        <end position="369"/>
    </location>
</feature>
<dbReference type="Proteomes" id="UP000243217">
    <property type="component" value="Unassembled WGS sequence"/>
</dbReference>
<dbReference type="EMBL" id="JNBS01002592">
    <property type="protein sequence ID" value="OQR90108.1"/>
    <property type="molecule type" value="Genomic_DNA"/>
</dbReference>
<evidence type="ECO:0000256" key="1">
    <source>
        <dbReference type="SAM" id="MobiDB-lite"/>
    </source>
</evidence>
<keyword evidence="3" id="KW-1185">Reference proteome</keyword>
<organism evidence="2 3">
    <name type="scientific">Thraustotheca clavata</name>
    <dbReference type="NCBI Taxonomy" id="74557"/>
    <lineage>
        <taxon>Eukaryota</taxon>
        <taxon>Sar</taxon>
        <taxon>Stramenopiles</taxon>
        <taxon>Oomycota</taxon>
        <taxon>Saprolegniomycetes</taxon>
        <taxon>Saprolegniales</taxon>
        <taxon>Achlyaceae</taxon>
        <taxon>Thraustotheca</taxon>
    </lineage>
</organism>
<feature type="region of interest" description="Disordered" evidence="1">
    <location>
        <begin position="220"/>
        <end position="265"/>
    </location>
</feature>
<name>A0A1V9YWG4_9STRA</name>